<keyword evidence="8" id="KW-0732">Signal</keyword>
<sequence>MNRIKRGLMATVLSFSFAATAVLPADAASFYVPQNPTASSDIINVAGRGDGRDYYRKRHHHRRSHVRRHHNGHYYWRGHRGYRHYRPGYRRHGDFWFPLAAFAAGAIIGGAMNNDRPAARSGNAHVQWCYDHYRSYRASDDTYQPYNGPRRRCRSPY</sequence>
<dbReference type="AlphaFoldDB" id="A0A1V8RJ33"/>
<gene>
    <name evidence="9" type="ORF">BFN67_09490</name>
</gene>
<dbReference type="InterPro" id="IPR012413">
    <property type="entry name" value="BA14K"/>
</dbReference>
<evidence type="ECO:0000256" key="5">
    <source>
        <dbReference type="ARBA" id="ARBA00022734"/>
    </source>
</evidence>
<comment type="subcellular location">
    <subcellularLocation>
        <location evidence="1">Membrane</location>
        <topology evidence="1">Single-pass membrane protein</topology>
    </subcellularLocation>
</comment>
<dbReference type="GO" id="GO:0016020">
    <property type="term" value="C:membrane"/>
    <property type="evidence" value="ECO:0007669"/>
    <property type="project" value="UniProtKB-SubCell"/>
</dbReference>
<dbReference type="GO" id="GO:0030246">
    <property type="term" value="F:carbohydrate binding"/>
    <property type="evidence" value="ECO:0007669"/>
    <property type="project" value="UniProtKB-KW"/>
</dbReference>
<dbReference type="EMBL" id="MDET01000060">
    <property type="protein sequence ID" value="OQM73221.1"/>
    <property type="molecule type" value="Genomic_DNA"/>
</dbReference>
<keyword evidence="7" id="KW-0472">Membrane</keyword>
<feature type="chain" id="PRO_5012867705" description="Lectin-like protein BA14k" evidence="8">
    <location>
        <begin position="22"/>
        <end position="157"/>
    </location>
</feature>
<dbReference type="Pfam" id="PF07886">
    <property type="entry name" value="BA14K"/>
    <property type="match status" value="1"/>
</dbReference>
<comment type="function">
    <text evidence="6">Has immunoglobulin-binding and hemagglutination properties, and can bind to mannose. Essential for virulence. May be involved in LPS biosynthesis or polysaccharide transport.</text>
</comment>
<keyword evidence="10" id="KW-1185">Reference proteome</keyword>
<dbReference type="Proteomes" id="UP000191905">
    <property type="component" value="Unassembled WGS sequence"/>
</dbReference>
<feature type="signal peptide" evidence="8">
    <location>
        <begin position="1"/>
        <end position="21"/>
    </location>
</feature>
<proteinExistence type="inferred from homology"/>
<evidence type="ECO:0000256" key="4">
    <source>
        <dbReference type="ARBA" id="ARBA00022475"/>
    </source>
</evidence>
<name>A0A1V8RJ33_9HYPH</name>
<keyword evidence="4" id="KW-1003">Cell membrane</keyword>
<evidence type="ECO:0000256" key="3">
    <source>
        <dbReference type="ARBA" id="ARBA00020552"/>
    </source>
</evidence>
<reference evidence="9 10" key="1">
    <citation type="journal article" date="2016" name="Int. J. Syst. Evol. Microbiol.">
        <title>Pseudaminobacter manganicus sp. nov., isolated from sludge of a manganese mine.</title>
        <authorList>
            <person name="Li J."/>
            <person name="Huang J."/>
            <person name="Liao S."/>
            <person name="Wang G."/>
        </authorList>
    </citation>
    <scope>NUCLEOTIDE SEQUENCE [LARGE SCALE GENOMIC DNA]</scope>
    <source>
        <strain evidence="9 10">JH-7</strain>
    </source>
</reference>
<evidence type="ECO:0000256" key="1">
    <source>
        <dbReference type="ARBA" id="ARBA00004167"/>
    </source>
</evidence>
<keyword evidence="7" id="KW-0812">Transmembrane</keyword>
<organism evidence="9 10">
    <name type="scientific">Manganibacter manganicus</name>
    <dbReference type="NCBI Taxonomy" id="1873176"/>
    <lineage>
        <taxon>Bacteria</taxon>
        <taxon>Pseudomonadati</taxon>
        <taxon>Pseudomonadota</taxon>
        <taxon>Alphaproteobacteria</taxon>
        <taxon>Hyphomicrobiales</taxon>
        <taxon>Phyllobacteriaceae</taxon>
        <taxon>Manganibacter</taxon>
    </lineage>
</organism>
<keyword evidence="5" id="KW-0430">Lectin</keyword>
<dbReference type="RefSeq" id="WP_080921837.1">
    <property type="nucleotide sequence ID" value="NZ_MDET01000060.1"/>
</dbReference>
<evidence type="ECO:0000256" key="8">
    <source>
        <dbReference type="SAM" id="SignalP"/>
    </source>
</evidence>
<comment type="caution">
    <text evidence="9">The sequence shown here is derived from an EMBL/GenBank/DDBJ whole genome shotgun (WGS) entry which is preliminary data.</text>
</comment>
<evidence type="ECO:0000313" key="9">
    <source>
        <dbReference type="EMBL" id="OQM73221.1"/>
    </source>
</evidence>
<protein>
    <recommendedName>
        <fullName evidence="3">Lectin-like protein BA14k</fullName>
    </recommendedName>
</protein>
<keyword evidence="7" id="KW-1133">Transmembrane helix</keyword>
<feature type="transmembrane region" description="Helical" evidence="7">
    <location>
        <begin position="95"/>
        <end position="112"/>
    </location>
</feature>
<comment type="similarity">
    <text evidence="2">Belongs to the BA14k family.</text>
</comment>
<accession>A0A1V8RJ33</accession>
<dbReference type="STRING" id="1873176.BFN67_09490"/>
<evidence type="ECO:0000256" key="6">
    <source>
        <dbReference type="ARBA" id="ARBA00025321"/>
    </source>
</evidence>
<evidence type="ECO:0000256" key="7">
    <source>
        <dbReference type="SAM" id="Phobius"/>
    </source>
</evidence>
<evidence type="ECO:0000313" key="10">
    <source>
        <dbReference type="Proteomes" id="UP000191905"/>
    </source>
</evidence>
<dbReference type="OrthoDB" id="8117189at2"/>
<evidence type="ECO:0000256" key="2">
    <source>
        <dbReference type="ARBA" id="ARBA00010270"/>
    </source>
</evidence>